<protein>
    <submittedName>
        <fullName evidence="1 2">Uncharacterized protein</fullName>
    </submittedName>
</protein>
<dbReference type="CTD" id="20206674"/>
<evidence type="ECO:0000313" key="2">
    <source>
        <dbReference type="EnsemblMetazoa" id="HelroP178198"/>
    </source>
</evidence>
<dbReference type="EMBL" id="AMQM01006317">
    <property type="status" value="NOT_ANNOTATED_CDS"/>
    <property type="molecule type" value="Genomic_DNA"/>
</dbReference>
<proteinExistence type="predicted"/>
<dbReference type="GeneID" id="20206674"/>
<name>T1FCX5_HELRO</name>
<reference evidence="2" key="3">
    <citation type="submission" date="2015-06" db="UniProtKB">
        <authorList>
            <consortium name="EnsemblMetazoa"/>
        </authorList>
    </citation>
    <scope>IDENTIFICATION</scope>
</reference>
<reference evidence="3" key="1">
    <citation type="submission" date="2012-12" db="EMBL/GenBank/DDBJ databases">
        <authorList>
            <person name="Hellsten U."/>
            <person name="Grimwood J."/>
            <person name="Chapman J.A."/>
            <person name="Shapiro H."/>
            <person name="Aerts A."/>
            <person name="Otillar R.P."/>
            <person name="Terry A.Y."/>
            <person name="Boore J.L."/>
            <person name="Simakov O."/>
            <person name="Marletaz F."/>
            <person name="Cho S.-J."/>
            <person name="Edsinger-Gonzales E."/>
            <person name="Havlak P."/>
            <person name="Kuo D.-H."/>
            <person name="Larsson T."/>
            <person name="Lv J."/>
            <person name="Arendt D."/>
            <person name="Savage R."/>
            <person name="Osoegawa K."/>
            <person name="de Jong P."/>
            <person name="Lindberg D.R."/>
            <person name="Seaver E.C."/>
            <person name="Weisblat D.A."/>
            <person name="Putnam N.H."/>
            <person name="Grigoriev I.V."/>
            <person name="Rokhsar D.S."/>
        </authorList>
    </citation>
    <scope>NUCLEOTIDE SEQUENCE</scope>
</reference>
<dbReference type="RefSeq" id="XP_009024577.1">
    <property type="nucleotide sequence ID" value="XM_009026329.1"/>
</dbReference>
<keyword evidence="3" id="KW-1185">Reference proteome</keyword>
<dbReference type="KEGG" id="hro:HELRODRAFT_178198"/>
<dbReference type="EnsemblMetazoa" id="HelroT178198">
    <property type="protein sequence ID" value="HelroP178198"/>
    <property type="gene ID" value="HelroG178198"/>
</dbReference>
<dbReference type="EMBL" id="KB097379">
    <property type="protein sequence ID" value="ESN97407.1"/>
    <property type="molecule type" value="Genomic_DNA"/>
</dbReference>
<dbReference type="InParanoid" id="T1FCX5"/>
<evidence type="ECO:0000313" key="3">
    <source>
        <dbReference type="Proteomes" id="UP000015101"/>
    </source>
</evidence>
<gene>
    <name evidence="2" type="primary">20206674</name>
    <name evidence="1" type="ORF">HELRODRAFT_178198</name>
</gene>
<dbReference type="Proteomes" id="UP000015101">
    <property type="component" value="Unassembled WGS sequence"/>
</dbReference>
<organism evidence="2 3">
    <name type="scientific">Helobdella robusta</name>
    <name type="common">Californian leech</name>
    <dbReference type="NCBI Taxonomy" id="6412"/>
    <lineage>
        <taxon>Eukaryota</taxon>
        <taxon>Metazoa</taxon>
        <taxon>Spiralia</taxon>
        <taxon>Lophotrochozoa</taxon>
        <taxon>Annelida</taxon>
        <taxon>Clitellata</taxon>
        <taxon>Hirudinea</taxon>
        <taxon>Rhynchobdellida</taxon>
        <taxon>Glossiphoniidae</taxon>
        <taxon>Helobdella</taxon>
    </lineage>
</organism>
<dbReference type="HOGENOM" id="CLU_1455968_0_0_1"/>
<evidence type="ECO:0000313" key="1">
    <source>
        <dbReference type="EMBL" id="ESN97407.1"/>
    </source>
</evidence>
<sequence>MKTFFLKYLFSNIEGAQDRLESEGLNFGGLKPESPYKSPPVNTTASNANFVEHKRDSAIKNYLETFYNTPIMPNIIAKYRQNYYQILLKRLDVSYGIGRDAIHFDAARLVAEYSKFDSISAYTRNIVVFALFSSYFFRSGIVYMTLLQKCERSKVSSTFEKREDGNIKTCRISDSRIAIVSVKKDN</sequence>
<accession>T1FCX5</accession>
<dbReference type="AlphaFoldDB" id="T1FCX5"/>
<reference evidence="1 3" key="2">
    <citation type="journal article" date="2013" name="Nature">
        <title>Insights into bilaterian evolution from three spiralian genomes.</title>
        <authorList>
            <person name="Simakov O."/>
            <person name="Marletaz F."/>
            <person name="Cho S.J."/>
            <person name="Edsinger-Gonzales E."/>
            <person name="Havlak P."/>
            <person name="Hellsten U."/>
            <person name="Kuo D.H."/>
            <person name="Larsson T."/>
            <person name="Lv J."/>
            <person name="Arendt D."/>
            <person name="Savage R."/>
            <person name="Osoegawa K."/>
            <person name="de Jong P."/>
            <person name="Grimwood J."/>
            <person name="Chapman J.A."/>
            <person name="Shapiro H."/>
            <person name="Aerts A."/>
            <person name="Otillar R.P."/>
            <person name="Terry A.Y."/>
            <person name="Boore J.L."/>
            <person name="Grigoriev I.V."/>
            <person name="Lindberg D.R."/>
            <person name="Seaver E.C."/>
            <person name="Weisblat D.A."/>
            <person name="Putnam N.H."/>
            <person name="Rokhsar D.S."/>
        </authorList>
    </citation>
    <scope>NUCLEOTIDE SEQUENCE</scope>
</reference>